<dbReference type="AlphaFoldDB" id="A0ABD3I379"/>
<comment type="caution">
    <text evidence="1">The sequence shown here is derived from an EMBL/GenBank/DDBJ whole genome shotgun (WGS) entry which is preliminary data.</text>
</comment>
<name>A0ABD3I379_9MARC</name>
<keyword evidence="3" id="KW-1185">Reference proteome</keyword>
<gene>
    <name evidence="1" type="ORF">R1sor_010986</name>
    <name evidence="2" type="ORF">R1sor_010987</name>
</gene>
<dbReference type="EMBL" id="JBJQOH010000002">
    <property type="protein sequence ID" value="KAL3696911.1"/>
    <property type="molecule type" value="Genomic_DNA"/>
</dbReference>
<accession>A0ABD3I379</accession>
<evidence type="ECO:0000313" key="1">
    <source>
        <dbReference type="EMBL" id="KAL3696910.1"/>
    </source>
</evidence>
<proteinExistence type="predicted"/>
<evidence type="ECO:0008006" key="4">
    <source>
        <dbReference type="Google" id="ProtNLM"/>
    </source>
</evidence>
<evidence type="ECO:0000313" key="3">
    <source>
        <dbReference type="Proteomes" id="UP001633002"/>
    </source>
</evidence>
<protein>
    <recommendedName>
        <fullName evidence="4">Transposase</fullName>
    </recommendedName>
</protein>
<sequence length="109" mass="12403">MRKWFSEWKKLCARQNAWAPSPLAEWAQQDVHQAERITGANLDPPTVFAHWRPSHCSSSGLGGLSTLENIDQDGKRKVPPVKNRSILVVACQTDTKEKMKSRFNWSLQS</sequence>
<organism evidence="1 3">
    <name type="scientific">Riccia sorocarpa</name>
    <dbReference type="NCBI Taxonomy" id="122646"/>
    <lineage>
        <taxon>Eukaryota</taxon>
        <taxon>Viridiplantae</taxon>
        <taxon>Streptophyta</taxon>
        <taxon>Embryophyta</taxon>
        <taxon>Marchantiophyta</taxon>
        <taxon>Marchantiopsida</taxon>
        <taxon>Marchantiidae</taxon>
        <taxon>Marchantiales</taxon>
        <taxon>Ricciaceae</taxon>
        <taxon>Riccia</taxon>
    </lineage>
</organism>
<dbReference type="Proteomes" id="UP001633002">
    <property type="component" value="Unassembled WGS sequence"/>
</dbReference>
<evidence type="ECO:0000313" key="2">
    <source>
        <dbReference type="EMBL" id="KAL3696911.1"/>
    </source>
</evidence>
<dbReference type="EMBL" id="JBJQOH010000002">
    <property type="protein sequence ID" value="KAL3696910.1"/>
    <property type="molecule type" value="Genomic_DNA"/>
</dbReference>
<reference evidence="1 3" key="1">
    <citation type="submission" date="2024-09" db="EMBL/GenBank/DDBJ databases">
        <title>Chromosome-scale assembly of Riccia sorocarpa.</title>
        <authorList>
            <person name="Paukszto L."/>
        </authorList>
    </citation>
    <scope>NUCLEOTIDE SEQUENCE [LARGE SCALE GENOMIC DNA]</scope>
    <source>
        <strain evidence="1">LP-2024</strain>
        <tissue evidence="1">Aerial parts of the thallus</tissue>
    </source>
</reference>